<gene>
    <name evidence="6" type="ORF">DFR57_10967</name>
</gene>
<reference evidence="6 7" key="1">
    <citation type="submission" date="2018-07" db="EMBL/GenBank/DDBJ databases">
        <title>Genomic Encyclopedia of Type Strains, Phase IV (KMG-IV): sequencing the most valuable type-strain genomes for metagenomic binning, comparative biology and taxonomic classification.</title>
        <authorList>
            <person name="Goeker M."/>
        </authorList>
    </citation>
    <scope>NUCLEOTIDE SEQUENCE [LARGE SCALE GENOMIC DNA]</scope>
    <source>
        <strain evidence="6 7">DSM 27696</strain>
    </source>
</reference>
<accession>A0A368XEH5</accession>
<dbReference type="AlphaFoldDB" id="A0A368XEH5"/>
<comment type="caution">
    <text evidence="6">The sequence shown here is derived from an EMBL/GenBank/DDBJ whole genome shotgun (WGS) entry which is preliminary data.</text>
</comment>
<proteinExistence type="predicted"/>
<name>A0A368XEH5_9BACI</name>
<evidence type="ECO:0000256" key="2">
    <source>
        <dbReference type="ARBA" id="ARBA00022692"/>
    </source>
</evidence>
<feature type="transmembrane region" description="Helical" evidence="5">
    <location>
        <begin position="117"/>
        <end position="139"/>
    </location>
</feature>
<dbReference type="InterPro" id="IPR003825">
    <property type="entry name" value="Colicin-V_CvpA"/>
</dbReference>
<evidence type="ECO:0000256" key="1">
    <source>
        <dbReference type="ARBA" id="ARBA00004141"/>
    </source>
</evidence>
<organism evidence="6 7">
    <name type="scientific">Saliterribacillus persicus</name>
    <dbReference type="NCBI Taxonomy" id="930114"/>
    <lineage>
        <taxon>Bacteria</taxon>
        <taxon>Bacillati</taxon>
        <taxon>Bacillota</taxon>
        <taxon>Bacilli</taxon>
        <taxon>Bacillales</taxon>
        <taxon>Bacillaceae</taxon>
        <taxon>Saliterribacillus</taxon>
    </lineage>
</organism>
<dbReference type="EMBL" id="QPJJ01000009">
    <property type="protein sequence ID" value="RCW66350.1"/>
    <property type="molecule type" value="Genomic_DNA"/>
</dbReference>
<dbReference type="Pfam" id="PF02674">
    <property type="entry name" value="Colicin_V"/>
    <property type="match status" value="1"/>
</dbReference>
<keyword evidence="4 5" id="KW-0472">Membrane</keyword>
<dbReference type="GO" id="GO:0016020">
    <property type="term" value="C:membrane"/>
    <property type="evidence" value="ECO:0007669"/>
    <property type="project" value="UniProtKB-SubCell"/>
</dbReference>
<dbReference type="PANTHER" id="PTHR37306">
    <property type="entry name" value="COLICIN V PRODUCTION PROTEIN"/>
    <property type="match status" value="1"/>
</dbReference>
<evidence type="ECO:0000256" key="4">
    <source>
        <dbReference type="ARBA" id="ARBA00023136"/>
    </source>
</evidence>
<evidence type="ECO:0000313" key="6">
    <source>
        <dbReference type="EMBL" id="RCW66350.1"/>
    </source>
</evidence>
<feature type="transmembrane region" description="Helical" evidence="5">
    <location>
        <begin position="21"/>
        <end position="43"/>
    </location>
</feature>
<comment type="subcellular location">
    <subcellularLocation>
        <location evidence="1">Membrane</location>
        <topology evidence="1">Multi-pass membrane protein</topology>
    </subcellularLocation>
</comment>
<evidence type="ECO:0000313" key="7">
    <source>
        <dbReference type="Proteomes" id="UP000252585"/>
    </source>
</evidence>
<dbReference type="GO" id="GO:0009403">
    <property type="term" value="P:toxin biosynthetic process"/>
    <property type="evidence" value="ECO:0007669"/>
    <property type="project" value="InterPro"/>
</dbReference>
<feature type="transmembrane region" description="Helical" evidence="5">
    <location>
        <begin position="78"/>
        <end position="105"/>
    </location>
</feature>
<protein>
    <submittedName>
        <fullName evidence="6">Putative membrane protein required for colicin V production</fullName>
    </submittedName>
</protein>
<keyword evidence="3 5" id="KW-1133">Transmembrane helix</keyword>
<keyword evidence="7" id="KW-1185">Reference proteome</keyword>
<evidence type="ECO:0000256" key="3">
    <source>
        <dbReference type="ARBA" id="ARBA00022989"/>
    </source>
</evidence>
<dbReference type="PANTHER" id="PTHR37306:SF1">
    <property type="entry name" value="COLICIN V PRODUCTION PROTEIN"/>
    <property type="match status" value="1"/>
</dbReference>
<dbReference type="OrthoDB" id="1809613at2"/>
<sequence length="178" mass="20222">MVDIILFILLVLGFLIGLKRGFILQAFHLIGFVVAFVLAAMYYDTFASKLELWIPYPDFPEGESWAIFLDSLPLETAFYNAIAFAAIFFAVKIIMQIIASMLDFVADLPILKFLNNWLGAILGFIEVYLLLFVILYILALAPVVSVQAYIDQSSIATFILEHTPIISERLKEIWFENN</sequence>
<evidence type="ECO:0000256" key="5">
    <source>
        <dbReference type="SAM" id="Phobius"/>
    </source>
</evidence>
<dbReference type="Proteomes" id="UP000252585">
    <property type="component" value="Unassembled WGS sequence"/>
</dbReference>
<dbReference type="RefSeq" id="WP_114353308.1">
    <property type="nucleotide sequence ID" value="NZ_QPJJ01000009.1"/>
</dbReference>
<keyword evidence="2 5" id="KW-0812">Transmembrane</keyword>